<dbReference type="PANTHER" id="PTHR13829">
    <property type="entry name" value="SNRNP CORE PROTEIN FAMILY MEMBER"/>
    <property type="match status" value="1"/>
</dbReference>
<comment type="caution">
    <text evidence="10">The sequence shown here is derived from an EMBL/GenBank/DDBJ whole genome shotgun (WGS) entry which is preliminary data.</text>
</comment>
<dbReference type="AlphaFoldDB" id="A0A8K0JCP8"/>
<protein>
    <recommendedName>
        <fullName evidence="9">Sm domain-containing protein</fullName>
    </recommendedName>
</protein>
<dbReference type="Gene3D" id="2.30.30.100">
    <property type="match status" value="1"/>
</dbReference>
<dbReference type="InterPro" id="IPR047575">
    <property type="entry name" value="Sm"/>
</dbReference>
<gene>
    <name evidence="10" type="ORF">E4U42_002747</name>
</gene>
<keyword evidence="4" id="KW-0747">Spliceosome</keyword>
<dbReference type="GO" id="GO:0005688">
    <property type="term" value="C:U6 snRNP"/>
    <property type="evidence" value="ECO:0007669"/>
    <property type="project" value="TreeGrafter"/>
</dbReference>
<dbReference type="GO" id="GO:0046540">
    <property type="term" value="C:U4/U6 x U5 tri-snRNP complex"/>
    <property type="evidence" value="ECO:0007669"/>
    <property type="project" value="TreeGrafter"/>
</dbReference>
<sequence length="97" mass="11107">MYLILHMSLFEKGVPCCQSHHRSPDTDLTHRTIPNSFFKTLIDQQVTVELKNDIQLRGTLKSVDQYLNIKLDDIAVVEELKYPHLVRPPPLNPCAAP</sequence>
<dbReference type="InterPro" id="IPR001163">
    <property type="entry name" value="Sm_dom_euk/arc"/>
</dbReference>
<comment type="subcellular location">
    <subcellularLocation>
        <location evidence="1">Nucleus</location>
    </subcellularLocation>
</comment>
<keyword evidence="5" id="KW-0694">RNA-binding</keyword>
<comment type="similarity">
    <text evidence="2">Belongs to the snRNP Sm proteins family.</text>
</comment>
<dbReference type="Pfam" id="PF01423">
    <property type="entry name" value="LSM"/>
    <property type="match status" value="1"/>
</dbReference>
<dbReference type="PROSITE" id="PS52002">
    <property type="entry name" value="SM"/>
    <property type="match status" value="1"/>
</dbReference>
<dbReference type="InterPro" id="IPR010920">
    <property type="entry name" value="LSM_dom_sf"/>
</dbReference>
<evidence type="ECO:0000256" key="8">
    <source>
        <dbReference type="ARBA" id="ARBA00023274"/>
    </source>
</evidence>
<dbReference type="GO" id="GO:0000932">
    <property type="term" value="C:P-body"/>
    <property type="evidence" value="ECO:0007669"/>
    <property type="project" value="TreeGrafter"/>
</dbReference>
<keyword evidence="11" id="KW-1185">Reference proteome</keyword>
<keyword evidence="6" id="KW-0508">mRNA splicing</keyword>
<keyword evidence="8" id="KW-0687">Ribonucleoprotein</keyword>
<reference evidence="10" key="1">
    <citation type="journal article" date="2020" name="bioRxiv">
        <title>Whole genome comparisons of ergot fungi reveals the divergence and evolution of species within the genus Claviceps are the result of varying mechanisms driving genome evolution and host range expansion.</title>
        <authorList>
            <person name="Wyka S.A."/>
            <person name="Mondo S.J."/>
            <person name="Liu M."/>
            <person name="Dettman J."/>
            <person name="Nalam V."/>
            <person name="Broders K.D."/>
        </authorList>
    </citation>
    <scope>NUCLEOTIDE SEQUENCE</scope>
    <source>
        <strain evidence="10">CCC 489</strain>
    </source>
</reference>
<evidence type="ECO:0000313" key="10">
    <source>
        <dbReference type="EMBL" id="KAG5930193.1"/>
    </source>
</evidence>
<evidence type="ECO:0000256" key="1">
    <source>
        <dbReference type="ARBA" id="ARBA00004123"/>
    </source>
</evidence>
<name>A0A8K0JCP8_9HYPO</name>
<accession>A0A8K0JCP8</accession>
<feature type="domain" description="Sm" evidence="9">
    <location>
        <begin position="33"/>
        <end position="97"/>
    </location>
</feature>
<dbReference type="SUPFAM" id="SSF50182">
    <property type="entry name" value="Sm-like ribonucleoproteins"/>
    <property type="match status" value="1"/>
</dbReference>
<proteinExistence type="inferred from homology"/>
<dbReference type="SMART" id="SM00651">
    <property type="entry name" value="Sm"/>
    <property type="match status" value="1"/>
</dbReference>
<dbReference type="PANTHER" id="PTHR13829:SF2">
    <property type="entry name" value="U6 SNRNA-ASSOCIATED SM-LIKE PROTEIN LSM2"/>
    <property type="match status" value="1"/>
</dbReference>
<dbReference type="GO" id="GO:0000398">
    <property type="term" value="P:mRNA splicing, via spliceosome"/>
    <property type="evidence" value="ECO:0007669"/>
    <property type="project" value="TreeGrafter"/>
</dbReference>
<dbReference type="GO" id="GO:0003723">
    <property type="term" value="F:RNA binding"/>
    <property type="evidence" value="ECO:0007669"/>
    <property type="project" value="UniProtKB-KW"/>
</dbReference>
<evidence type="ECO:0000256" key="2">
    <source>
        <dbReference type="ARBA" id="ARBA00006850"/>
    </source>
</evidence>
<evidence type="ECO:0000256" key="5">
    <source>
        <dbReference type="ARBA" id="ARBA00022884"/>
    </source>
</evidence>
<dbReference type="GO" id="GO:0071011">
    <property type="term" value="C:precatalytic spliceosome"/>
    <property type="evidence" value="ECO:0007669"/>
    <property type="project" value="TreeGrafter"/>
</dbReference>
<evidence type="ECO:0000259" key="9">
    <source>
        <dbReference type="PROSITE" id="PS52002"/>
    </source>
</evidence>
<evidence type="ECO:0000256" key="6">
    <source>
        <dbReference type="ARBA" id="ARBA00023187"/>
    </source>
</evidence>
<keyword evidence="7" id="KW-0539">Nucleus</keyword>
<dbReference type="OrthoDB" id="10256176at2759"/>
<dbReference type="Proteomes" id="UP000811619">
    <property type="component" value="Unassembled WGS sequence"/>
</dbReference>
<dbReference type="EMBL" id="SRPY01000022">
    <property type="protein sequence ID" value="KAG5930193.1"/>
    <property type="molecule type" value="Genomic_DNA"/>
</dbReference>
<evidence type="ECO:0000256" key="4">
    <source>
        <dbReference type="ARBA" id="ARBA00022728"/>
    </source>
</evidence>
<evidence type="ECO:0000313" key="11">
    <source>
        <dbReference type="Proteomes" id="UP000811619"/>
    </source>
</evidence>
<organism evidence="10 11">
    <name type="scientific">Claviceps africana</name>
    <dbReference type="NCBI Taxonomy" id="83212"/>
    <lineage>
        <taxon>Eukaryota</taxon>
        <taxon>Fungi</taxon>
        <taxon>Dikarya</taxon>
        <taxon>Ascomycota</taxon>
        <taxon>Pezizomycotina</taxon>
        <taxon>Sordariomycetes</taxon>
        <taxon>Hypocreomycetidae</taxon>
        <taxon>Hypocreales</taxon>
        <taxon>Clavicipitaceae</taxon>
        <taxon>Claviceps</taxon>
    </lineage>
</organism>
<dbReference type="InterPro" id="IPR016654">
    <property type="entry name" value="U6_snRNA_Lsm2"/>
</dbReference>
<evidence type="ECO:0000256" key="3">
    <source>
        <dbReference type="ARBA" id="ARBA00022664"/>
    </source>
</evidence>
<evidence type="ECO:0000256" key="7">
    <source>
        <dbReference type="ARBA" id="ARBA00023242"/>
    </source>
</evidence>
<keyword evidence="3" id="KW-0507">mRNA processing</keyword>
<dbReference type="GO" id="GO:0071013">
    <property type="term" value="C:catalytic step 2 spliceosome"/>
    <property type="evidence" value="ECO:0007669"/>
    <property type="project" value="TreeGrafter"/>
</dbReference>
<dbReference type="GO" id="GO:1990726">
    <property type="term" value="C:Lsm1-7-Pat1 complex"/>
    <property type="evidence" value="ECO:0007669"/>
    <property type="project" value="TreeGrafter"/>
</dbReference>